<dbReference type="Proteomes" id="UP001324115">
    <property type="component" value="Unassembled WGS sequence"/>
</dbReference>
<dbReference type="AlphaFoldDB" id="A0AAN7FYP4"/>
<comment type="caution">
    <text evidence="1">The sequence shown here is derived from an EMBL/GenBank/DDBJ whole genome shotgun (WGS) entry which is preliminary data.</text>
</comment>
<proteinExistence type="predicted"/>
<organism evidence="1 2">
    <name type="scientific">Quercus rubra</name>
    <name type="common">Northern red oak</name>
    <name type="synonym">Quercus borealis</name>
    <dbReference type="NCBI Taxonomy" id="3512"/>
    <lineage>
        <taxon>Eukaryota</taxon>
        <taxon>Viridiplantae</taxon>
        <taxon>Streptophyta</taxon>
        <taxon>Embryophyta</taxon>
        <taxon>Tracheophyta</taxon>
        <taxon>Spermatophyta</taxon>
        <taxon>Magnoliopsida</taxon>
        <taxon>eudicotyledons</taxon>
        <taxon>Gunneridae</taxon>
        <taxon>Pentapetalae</taxon>
        <taxon>rosids</taxon>
        <taxon>fabids</taxon>
        <taxon>Fagales</taxon>
        <taxon>Fagaceae</taxon>
        <taxon>Quercus</taxon>
    </lineage>
</organism>
<sequence>MGVTVLLSSQHHHTCFANITSLNFTKSLKPNPPSFFGLQSVSQFFQWIFLRSPHCPHQNFRINISISRQSPKGNLKHPIAKVGMAYTTAFKSTSFPAWESSFSFHSYNFPHTLSFM</sequence>
<keyword evidence="2" id="KW-1185">Reference proteome</keyword>
<evidence type="ECO:0000313" key="2">
    <source>
        <dbReference type="Proteomes" id="UP001324115"/>
    </source>
</evidence>
<evidence type="ECO:0000313" key="1">
    <source>
        <dbReference type="EMBL" id="KAK4599821.1"/>
    </source>
</evidence>
<dbReference type="EMBL" id="JAXUIC010000002">
    <property type="protein sequence ID" value="KAK4599821.1"/>
    <property type="molecule type" value="Genomic_DNA"/>
</dbReference>
<name>A0AAN7FYP4_QUERU</name>
<protein>
    <submittedName>
        <fullName evidence="1">Uncharacterized protein</fullName>
    </submittedName>
</protein>
<reference evidence="1 2" key="1">
    <citation type="journal article" date="2023" name="G3 (Bethesda)">
        <title>A haplotype-resolved chromosome-scale genome for Quercus rubra L. provides insights into the genetics of adaptive traits for red oak species.</title>
        <authorList>
            <person name="Kapoor B."/>
            <person name="Jenkins J."/>
            <person name="Schmutz J."/>
            <person name="Zhebentyayeva T."/>
            <person name="Kuelheim C."/>
            <person name="Coggeshall M."/>
            <person name="Heim C."/>
            <person name="Lasky J.R."/>
            <person name="Leites L."/>
            <person name="Islam-Faridi N."/>
            <person name="Romero-Severson J."/>
            <person name="DeLeo V.L."/>
            <person name="Lucas S.M."/>
            <person name="Lazic D."/>
            <person name="Gailing O."/>
            <person name="Carlson J."/>
            <person name="Staton M."/>
        </authorList>
    </citation>
    <scope>NUCLEOTIDE SEQUENCE [LARGE SCALE GENOMIC DNA]</scope>
    <source>
        <strain evidence="1">Pseudo-F2</strain>
    </source>
</reference>
<accession>A0AAN7FYP4</accession>
<gene>
    <name evidence="1" type="ORF">RGQ29_009748</name>
</gene>